<dbReference type="Gene3D" id="2.160.10.10">
    <property type="entry name" value="Hexapeptide repeat proteins"/>
    <property type="match status" value="3"/>
</dbReference>
<keyword evidence="1" id="KW-0596">Phosphopantetheine</keyword>
<dbReference type="Gene3D" id="1.10.1200.10">
    <property type="entry name" value="ACP-like"/>
    <property type="match status" value="1"/>
</dbReference>
<dbReference type="CDD" id="cd05930">
    <property type="entry name" value="A_NRPS"/>
    <property type="match status" value="1"/>
</dbReference>
<dbReference type="PANTHER" id="PTHR45527">
    <property type="entry name" value="NONRIBOSOMAL PEPTIDE SYNTHETASE"/>
    <property type="match status" value="1"/>
</dbReference>
<dbReference type="GO" id="GO:0043041">
    <property type="term" value="P:amino acid activation for nonribosomal peptide biosynthetic process"/>
    <property type="evidence" value="ECO:0007669"/>
    <property type="project" value="TreeGrafter"/>
</dbReference>
<evidence type="ECO:0000313" key="5">
    <source>
        <dbReference type="EMBL" id="CAF1065268.1"/>
    </source>
</evidence>
<dbReference type="Gene3D" id="3.30.300.30">
    <property type="match status" value="1"/>
</dbReference>
<feature type="transmembrane region" description="Helical" evidence="3">
    <location>
        <begin position="889"/>
        <end position="917"/>
    </location>
</feature>
<keyword evidence="3" id="KW-0812">Transmembrane</keyword>
<evidence type="ECO:0000256" key="2">
    <source>
        <dbReference type="ARBA" id="ARBA00022553"/>
    </source>
</evidence>
<protein>
    <recommendedName>
        <fullName evidence="4">Carrier domain-containing protein</fullName>
    </recommendedName>
</protein>
<dbReference type="InterPro" id="IPR009081">
    <property type="entry name" value="PP-bd_ACP"/>
</dbReference>
<dbReference type="PROSITE" id="PS50075">
    <property type="entry name" value="CARRIER"/>
    <property type="match status" value="1"/>
</dbReference>
<keyword evidence="3" id="KW-1133">Transmembrane helix</keyword>
<dbReference type="InterPro" id="IPR012728">
    <property type="entry name" value="Pls/PosA_C"/>
</dbReference>
<dbReference type="SUPFAM" id="SSF47336">
    <property type="entry name" value="ACP-like"/>
    <property type="match status" value="2"/>
</dbReference>
<accession>A0A814LFS7</accession>
<feature type="transmembrane region" description="Helical" evidence="3">
    <location>
        <begin position="1101"/>
        <end position="1118"/>
    </location>
</feature>
<gene>
    <name evidence="5" type="ORF">JYZ213_LOCUS19446</name>
</gene>
<dbReference type="InterPro" id="IPR011004">
    <property type="entry name" value="Trimer_LpxA-like_sf"/>
</dbReference>
<dbReference type="EMBL" id="CAJNOG010000197">
    <property type="protein sequence ID" value="CAF1065268.1"/>
    <property type="molecule type" value="Genomic_DNA"/>
</dbReference>
<name>A0A814LFS7_9BILA</name>
<dbReference type="GO" id="GO:0005737">
    <property type="term" value="C:cytoplasm"/>
    <property type="evidence" value="ECO:0007669"/>
    <property type="project" value="TreeGrafter"/>
</dbReference>
<dbReference type="PROSITE" id="PS00012">
    <property type="entry name" value="PHOSPHOPANTETHEINE"/>
    <property type="match status" value="1"/>
</dbReference>
<dbReference type="Pfam" id="PF00550">
    <property type="entry name" value="PP-binding"/>
    <property type="match status" value="2"/>
</dbReference>
<dbReference type="InterPro" id="IPR000873">
    <property type="entry name" value="AMP-dep_synth/lig_dom"/>
</dbReference>
<dbReference type="PANTHER" id="PTHR45527:SF1">
    <property type="entry name" value="FATTY ACID SYNTHASE"/>
    <property type="match status" value="1"/>
</dbReference>
<dbReference type="NCBIfam" id="TIGR01733">
    <property type="entry name" value="AA-adenyl-dom"/>
    <property type="match status" value="1"/>
</dbReference>
<reference evidence="5" key="1">
    <citation type="submission" date="2021-02" db="EMBL/GenBank/DDBJ databases">
        <authorList>
            <person name="Nowell W R."/>
        </authorList>
    </citation>
    <scope>NUCLEOTIDE SEQUENCE</scope>
</reference>
<feature type="transmembrane region" description="Helical" evidence="3">
    <location>
        <begin position="1407"/>
        <end position="1428"/>
    </location>
</feature>
<evidence type="ECO:0000313" key="6">
    <source>
        <dbReference type="Proteomes" id="UP000663845"/>
    </source>
</evidence>
<dbReference type="NCBIfam" id="TIGR02353">
    <property type="entry name" value="NRPS_term_dom"/>
    <property type="match status" value="1"/>
</dbReference>
<feature type="transmembrane region" description="Helical" evidence="3">
    <location>
        <begin position="652"/>
        <end position="679"/>
    </location>
</feature>
<dbReference type="PROSITE" id="PS00455">
    <property type="entry name" value="AMP_BINDING"/>
    <property type="match status" value="1"/>
</dbReference>
<dbReference type="Gene3D" id="3.40.50.12780">
    <property type="entry name" value="N-terminal domain of ligase-like"/>
    <property type="match status" value="1"/>
</dbReference>
<keyword evidence="3" id="KW-0472">Membrane</keyword>
<dbReference type="GO" id="GO:0031177">
    <property type="term" value="F:phosphopantetheine binding"/>
    <property type="evidence" value="ECO:0007669"/>
    <property type="project" value="TreeGrafter"/>
</dbReference>
<dbReference type="SUPFAM" id="SSF56801">
    <property type="entry name" value="Acetyl-CoA synthetase-like"/>
    <property type="match status" value="1"/>
</dbReference>
<proteinExistence type="predicted"/>
<dbReference type="InterPro" id="IPR006162">
    <property type="entry name" value="Ppantetheine_attach_site"/>
</dbReference>
<feature type="transmembrane region" description="Helical" evidence="3">
    <location>
        <begin position="1124"/>
        <end position="1150"/>
    </location>
</feature>
<dbReference type="InterPro" id="IPR042099">
    <property type="entry name" value="ANL_N_sf"/>
</dbReference>
<organism evidence="5 6">
    <name type="scientific">Adineta steineri</name>
    <dbReference type="NCBI Taxonomy" id="433720"/>
    <lineage>
        <taxon>Eukaryota</taxon>
        <taxon>Metazoa</taxon>
        <taxon>Spiralia</taxon>
        <taxon>Gnathifera</taxon>
        <taxon>Rotifera</taxon>
        <taxon>Eurotatoria</taxon>
        <taxon>Bdelloidea</taxon>
        <taxon>Adinetida</taxon>
        <taxon>Adinetidae</taxon>
        <taxon>Adineta</taxon>
    </lineage>
</organism>
<dbReference type="InterPro" id="IPR029058">
    <property type="entry name" value="AB_hydrolase_fold"/>
</dbReference>
<feature type="domain" description="Carrier" evidence="4">
    <location>
        <begin position="513"/>
        <end position="588"/>
    </location>
</feature>
<evidence type="ECO:0000256" key="1">
    <source>
        <dbReference type="ARBA" id="ARBA00022450"/>
    </source>
</evidence>
<dbReference type="Proteomes" id="UP000663845">
    <property type="component" value="Unassembled WGS sequence"/>
</dbReference>
<keyword evidence="2" id="KW-0597">Phosphoprotein</keyword>
<dbReference type="Gene3D" id="3.40.50.1820">
    <property type="entry name" value="alpha/beta hydrolase"/>
    <property type="match status" value="1"/>
</dbReference>
<dbReference type="InterPro" id="IPR036736">
    <property type="entry name" value="ACP-like_sf"/>
</dbReference>
<dbReference type="InterPro" id="IPR045851">
    <property type="entry name" value="AMP-bd_C_sf"/>
</dbReference>
<feature type="transmembrane region" description="Helical" evidence="3">
    <location>
        <begin position="937"/>
        <end position="960"/>
    </location>
</feature>
<dbReference type="InterPro" id="IPR010071">
    <property type="entry name" value="AA_adenyl_dom"/>
</dbReference>
<dbReference type="Pfam" id="PF00501">
    <property type="entry name" value="AMP-binding"/>
    <property type="match status" value="1"/>
</dbReference>
<evidence type="ECO:0000256" key="3">
    <source>
        <dbReference type="SAM" id="Phobius"/>
    </source>
</evidence>
<feature type="transmembrane region" description="Helical" evidence="3">
    <location>
        <begin position="852"/>
        <end position="877"/>
    </location>
</feature>
<sequence>MTTLSGRERPDLFKDEFLQDIFIQTAKCFPNKIALRWQNEEITYYQLHQRAMHLASVLQQMKNIGPGDRVGIWLARSAQLHIAILAVLMTGATYVPFDADAPQERVNEILDDLQIVILLVDSRASIIHPLAFNVEHLHENLFIVGNINPKRVDTHRNLPAYIICTSGSTGKPKAIAISHRSICHFIRADNEMMQIKYEDIVYQGSSAAFDMFLEETFLSYSVGATLVIASKMDILKSDQLHRFFIHHSITVLFCVPTLLLLMHNDPALKLRLINTGGEACPQTLVDRWWKEDRIVFNSYGPTEITVAATVQSLRPGQPISIGAPLPNYVCCLLDEVTGQPTSEITGELCICGPGVALGYVNRESLTKEKFTEYGYRTGDRVSIQFGQIFFHERIDLQVKLRGFRIELDEIEHELLRFEDRVVSVAVAVLYDQLIAFIVGELSESQMREELRHRLPSYMVPDRLVKIDGAMPRLSSGKIDRKALAGLLVKDDIDKLKAMAIEIEPERNTTNEFDSNRKPLDIVLSAFQKGFPHRQPNPDDNFFVDLGGHSLIAALTITELRQWFPSIALHDLYECRTAAKLAERLTLLSDEKKNETTLKIPNTCVKPSYTRIILCSVYQAIVVLILGGIVSLELILPYIIFVRILHDHHGIGYACLGAYGILVIVPLFRHLFSLIIKWILIGRYKEGDFPLWGWMYVRWWTVEQLRNLAMPETFADSPLMSIYYRLFGAKIGRNVHLGSINCEAPDLLEIDDDTTISSEVHFQTAFVEDYTLKFRRIYIEKNVYIGSRSVLGGETRMKDNSELNDLSFLPPTICVPAGEVWHGSPATYSHCVDSRAPPNSWTNTKTTSLSTTIIFSVIVLLFIPLFYFIPIIPGLILFEYINLKSVRNWIQIFIFSPLVGILYTCLVIVQIIAVRYLIAGKPKVGIYSTKSLVYIRKWLFDGILAIALHIIHTFYATLYMIPFLRALGLKIGRHCEVSTAVGMVHSLMEIDDECFIADGVLLCNPHIQFGQIHFQKTTIGKRVFIGNTAIIPDGKQIPDECLIGCMSLLADGLQTKQSCFGSPAFILPNREQPPPDTSEASTYQPNICMVCQRLCIDTIRIFLPRIIIVIEIGIATEIFDHFNRSIYFIYCLLLLPLIYIAIFVIPSLVFCSSLKWLLIRKYRKNHYPLWSWFVWTSDFVTVTYEQLAVPLILEFLQGTYFIAPILRCFGAKIGHHCFINTTQITEFDLINIGNQVVINTRVELQTHLFEDRVMKMGEVCVEDRTNIGCLSVMLPDTRLDLGSVLGPLSLVMKGEDIPPYTSWQERNTTNELDSNRKPLDIVLSAFQKSFPHRQPKPDDNFFIDLSGHSLIAALTITELRQWFPSIALHDLYECRTAAKLAERLTLLSDEKKNETTLKIPNTCVKPSYTRIILCSVYQAIGVLVIVPLFRHLFSLIIKWILIGRYKEGDFPLWGWMYVRWWTVEQLRNLAMPETFADSPLMSIYYRLFGAKIGRNVHLGSINCEAPDLLEIDDDTTISSEVHFQTAFVEDYTLKFRRIYI</sequence>
<comment type="caution">
    <text evidence="5">The sequence shown here is derived from an EMBL/GenBank/DDBJ whole genome shotgun (WGS) entry which is preliminary data.</text>
</comment>
<feature type="transmembrane region" description="Helical" evidence="3">
    <location>
        <begin position="616"/>
        <end position="640"/>
    </location>
</feature>
<dbReference type="GO" id="GO:0044550">
    <property type="term" value="P:secondary metabolite biosynthetic process"/>
    <property type="evidence" value="ECO:0007669"/>
    <property type="project" value="TreeGrafter"/>
</dbReference>
<evidence type="ECO:0000259" key="4">
    <source>
        <dbReference type="PROSITE" id="PS50075"/>
    </source>
</evidence>
<dbReference type="SUPFAM" id="SSF51161">
    <property type="entry name" value="Trimeric LpxA-like enzymes"/>
    <property type="match status" value="3"/>
</dbReference>
<dbReference type="InterPro" id="IPR020845">
    <property type="entry name" value="AMP-binding_CS"/>
</dbReference>